<accession>A0AAW2TTI9</accession>
<feature type="transmembrane region" description="Helical" evidence="1">
    <location>
        <begin position="28"/>
        <end position="44"/>
    </location>
</feature>
<comment type="caution">
    <text evidence="2">The sequence shown here is derived from an EMBL/GenBank/DDBJ whole genome shotgun (WGS) entry which is preliminary data.</text>
</comment>
<sequence>MASSWNPAKKPKKLVEQLRHLKQEIIQLSNYYFVFQGIIFTAFYNSPLEGKCRFRWLPFTLSLLVGSFNVCALFILVLKYKNILDDIDQLMVPPEGQDPSLNTLMKWKSETLPPL</sequence>
<dbReference type="AlphaFoldDB" id="A0AAW2TTI9"/>
<dbReference type="EMBL" id="JACGWJ010000007">
    <property type="protein sequence ID" value="KAL0407790.1"/>
    <property type="molecule type" value="Genomic_DNA"/>
</dbReference>
<reference evidence="2" key="2">
    <citation type="journal article" date="2024" name="Plant">
        <title>Genomic evolution and insights into agronomic trait innovations of Sesamum species.</title>
        <authorList>
            <person name="Miao H."/>
            <person name="Wang L."/>
            <person name="Qu L."/>
            <person name="Liu H."/>
            <person name="Sun Y."/>
            <person name="Le M."/>
            <person name="Wang Q."/>
            <person name="Wei S."/>
            <person name="Zheng Y."/>
            <person name="Lin W."/>
            <person name="Duan Y."/>
            <person name="Cao H."/>
            <person name="Xiong S."/>
            <person name="Wang X."/>
            <person name="Wei L."/>
            <person name="Li C."/>
            <person name="Ma Q."/>
            <person name="Ju M."/>
            <person name="Zhao R."/>
            <person name="Li G."/>
            <person name="Mu C."/>
            <person name="Tian Q."/>
            <person name="Mei H."/>
            <person name="Zhang T."/>
            <person name="Gao T."/>
            <person name="Zhang H."/>
        </authorList>
    </citation>
    <scope>NUCLEOTIDE SEQUENCE</scope>
    <source>
        <strain evidence="2">G02</strain>
    </source>
</reference>
<protein>
    <submittedName>
        <fullName evidence="2">Uncharacterized protein</fullName>
    </submittedName>
</protein>
<dbReference type="PANTHER" id="PTHR33287">
    <property type="entry name" value="OS03G0453550 PROTEIN"/>
    <property type="match status" value="1"/>
</dbReference>
<organism evidence="2">
    <name type="scientific">Sesamum radiatum</name>
    <name type="common">Black benniseed</name>
    <dbReference type="NCBI Taxonomy" id="300843"/>
    <lineage>
        <taxon>Eukaryota</taxon>
        <taxon>Viridiplantae</taxon>
        <taxon>Streptophyta</taxon>
        <taxon>Embryophyta</taxon>
        <taxon>Tracheophyta</taxon>
        <taxon>Spermatophyta</taxon>
        <taxon>Magnoliopsida</taxon>
        <taxon>eudicotyledons</taxon>
        <taxon>Gunneridae</taxon>
        <taxon>Pentapetalae</taxon>
        <taxon>asterids</taxon>
        <taxon>lamiids</taxon>
        <taxon>Lamiales</taxon>
        <taxon>Pedaliaceae</taxon>
        <taxon>Sesamum</taxon>
    </lineage>
</organism>
<keyword evidence="1" id="KW-1133">Transmembrane helix</keyword>
<feature type="transmembrane region" description="Helical" evidence="1">
    <location>
        <begin position="56"/>
        <end position="78"/>
    </location>
</feature>
<gene>
    <name evidence="2" type="ORF">Sradi_1713400</name>
</gene>
<name>A0AAW2TTI9_SESRA</name>
<dbReference type="PANTHER" id="PTHR33287:SF2">
    <property type="entry name" value="TRANSMEMBRANE PROTEIN"/>
    <property type="match status" value="1"/>
</dbReference>
<evidence type="ECO:0000313" key="2">
    <source>
        <dbReference type="EMBL" id="KAL0407790.1"/>
    </source>
</evidence>
<evidence type="ECO:0000256" key="1">
    <source>
        <dbReference type="SAM" id="Phobius"/>
    </source>
</evidence>
<proteinExistence type="predicted"/>
<keyword evidence="1" id="KW-0472">Membrane</keyword>
<reference evidence="2" key="1">
    <citation type="submission" date="2020-06" db="EMBL/GenBank/DDBJ databases">
        <authorList>
            <person name="Li T."/>
            <person name="Hu X."/>
            <person name="Zhang T."/>
            <person name="Song X."/>
            <person name="Zhang H."/>
            <person name="Dai N."/>
            <person name="Sheng W."/>
            <person name="Hou X."/>
            <person name="Wei L."/>
        </authorList>
    </citation>
    <scope>NUCLEOTIDE SEQUENCE</scope>
    <source>
        <strain evidence="2">G02</strain>
        <tissue evidence="2">Leaf</tissue>
    </source>
</reference>
<keyword evidence="1" id="KW-0812">Transmembrane</keyword>